<evidence type="ECO:0000256" key="1">
    <source>
        <dbReference type="ARBA" id="ARBA00001954"/>
    </source>
</evidence>
<feature type="compositionally biased region" description="Polar residues" evidence="7">
    <location>
        <begin position="1"/>
        <end position="10"/>
    </location>
</feature>
<name>A0A1L9PWI5_ASPVE</name>
<dbReference type="GO" id="GO:0046872">
    <property type="term" value="F:metal ion binding"/>
    <property type="evidence" value="ECO:0007669"/>
    <property type="project" value="UniProtKB-KW"/>
</dbReference>
<dbReference type="GeneID" id="63733505"/>
<dbReference type="GO" id="GO:0005737">
    <property type="term" value="C:cytoplasm"/>
    <property type="evidence" value="ECO:0007669"/>
    <property type="project" value="TreeGrafter"/>
</dbReference>
<dbReference type="InterPro" id="IPR042098">
    <property type="entry name" value="TauD-like_sf"/>
</dbReference>
<evidence type="ECO:0000256" key="6">
    <source>
        <dbReference type="ARBA" id="ARBA00023004"/>
    </source>
</evidence>
<evidence type="ECO:0000259" key="9">
    <source>
        <dbReference type="Pfam" id="PF10017"/>
    </source>
</evidence>
<dbReference type="PANTHER" id="PTHR30468">
    <property type="entry name" value="ALPHA-KETOGLUTARATE-DEPENDENT SULFONATE DIOXYGENASE"/>
    <property type="match status" value="1"/>
</dbReference>
<dbReference type="InterPro" id="IPR051323">
    <property type="entry name" value="AtsK-like"/>
</dbReference>
<feature type="region of interest" description="Disordered" evidence="7">
    <location>
        <begin position="1"/>
        <end position="31"/>
    </location>
</feature>
<evidence type="ECO:0000256" key="7">
    <source>
        <dbReference type="SAM" id="MobiDB-lite"/>
    </source>
</evidence>
<dbReference type="FunFam" id="3.60.130.10:FF:000005">
    <property type="entry name" value="TfdA family taurine dioxygenase"/>
    <property type="match status" value="1"/>
</dbReference>
<dbReference type="EMBL" id="KV878133">
    <property type="protein sequence ID" value="OJJ05833.1"/>
    <property type="molecule type" value="Genomic_DNA"/>
</dbReference>
<keyword evidence="3" id="KW-0479">Metal-binding</keyword>
<evidence type="ECO:0000256" key="5">
    <source>
        <dbReference type="ARBA" id="ARBA00023002"/>
    </source>
</evidence>
<evidence type="ECO:0000256" key="2">
    <source>
        <dbReference type="ARBA" id="ARBA00005896"/>
    </source>
</evidence>
<comment type="cofactor">
    <cofactor evidence="1">
        <name>Fe(2+)</name>
        <dbReference type="ChEBI" id="CHEBI:29033"/>
    </cofactor>
</comment>
<accession>A0A1L9PWI5</accession>
<dbReference type="Gene3D" id="3.40.50.150">
    <property type="entry name" value="Vaccinia Virus protein VP39"/>
    <property type="match status" value="1"/>
</dbReference>
<keyword evidence="4" id="KW-0223">Dioxygenase</keyword>
<proteinExistence type="inferred from homology"/>
<keyword evidence="6" id="KW-0408">Iron</keyword>
<evidence type="ECO:0000259" key="8">
    <source>
        <dbReference type="Pfam" id="PF02668"/>
    </source>
</evidence>
<feature type="domain" description="TauD/TfdA-like" evidence="8">
    <location>
        <begin position="40"/>
        <end position="325"/>
    </location>
</feature>
<keyword evidence="5" id="KW-0560">Oxidoreductase</keyword>
<keyword evidence="11" id="KW-1185">Reference proteome</keyword>
<dbReference type="Pfam" id="PF10017">
    <property type="entry name" value="Methyltransf_33"/>
    <property type="match status" value="1"/>
</dbReference>
<protein>
    <recommendedName>
        <fullName evidence="12">TauD/TfdA-like domain-containing protein</fullName>
    </recommendedName>
</protein>
<reference evidence="11" key="1">
    <citation type="journal article" date="2017" name="Genome Biol.">
        <title>Comparative genomics reveals high biological diversity and specific adaptations in the industrially and medically important fungal genus Aspergillus.</title>
        <authorList>
            <person name="de Vries R.P."/>
            <person name="Riley R."/>
            <person name="Wiebenga A."/>
            <person name="Aguilar-Osorio G."/>
            <person name="Amillis S."/>
            <person name="Uchima C.A."/>
            <person name="Anderluh G."/>
            <person name="Asadollahi M."/>
            <person name="Askin M."/>
            <person name="Barry K."/>
            <person name="Battaglia E."/>
            <person name="Bayram O."/>
            <person name="Benocci T."/>
            <person name="Braus-Stromeyer S.A."/>
            <person name="Caldana C."/>
            <person name="Canovas D."/>
            <person name="Cerqueira G.C."/>
            <person name="Chen F."/>
            <person name="Chen W."/>
            <person name="Choi C."/>
            <person name="Clum A."/>
            <person name="Dos Santos R.A."/>
            <person name="Damasio A.R."/>
            <person name="Diallinas G."/>
            <person name="Emri T."/>
            <person name="Fekete E."/>
            <person name="Flipphi M."/>
            <person name="Freyberg S."/>
            <person name="Gallo A."/>
            <person name="Gournas C."/>
            <person name="Habgood R."/>
            <person name="Hainaut M."/>
            <person name="Harispe M.L."/>
            <person name="Henrissat B."/>
            <person name="Hilden K.S."/>
            <person name="Hope R."/>
            <person name="Hossain A."/>
            <person name="Karabika E."/>
            <person name="Karaffa L."/>
            <person name="Karanyi Z."/>
            <person name="Krasevec N."/>
            <person name="Kuo A."/>
            <person name="Kusch H."/>
            <person name="LaButti K."/>
            <person name="Lagendijk E.L."/>
            <person name="Lapidus A."/>
            <person name="Levasseur A."/>
            <person name="Lindquist E."/>
            <person name="Lipzen A."/>
            <person name="Logrieco A.F."/>
            <person name="MacCabe A."/>
            <person name="Maekelae M.R."/>
            <person name="Malavazi I."/>
            <person name="Melin P."/>
            <person name="Meyer V."/>
            <person name="Mielnichuk N."/>
            <person name="Miskei M."/>
            <person name="Molnar A.P."/>
            <person name="Mule G."/>
            <person name="Ngan C.Y."/>
            <person name="Orejas M."/>
            <person name="Orosz E."/>
            <person name="Ouedraogo J.P."/>
            <person name="Overkamp K.M."/>
            <person name="Park H.-S."/>
            <person name="Perrone G."/>
            <person name="Piumi F."/>
            <person name="Punt P.J."/>
            <person name="Ram A.F."/>
            <person name="Ramon A."/>
            <person name="Rauscher S."/>
            <person name="Record E."/>
            <person name="Riano-Pachon D.M."/>
            <person name="Robert V."/>
            <person name="Roehrig J."/>
            <person name="Ruller R."/>
            <person name="Salamov A."/>
            <person name="Salih N.S."/>
            <person name="Samson R.A."/>
            <person name="Sandor E."/>
            <person name="Sanguinetti M."/>
            <person name="Schuetze T."/>
            <person name="Sepcic K."/>
            <person name="Shelest E."/>
            <person name="Sherlock G."/>
            <person name="Sophianopoulou V."/>
            <person name="Squina F.M."/>
            <person name="Sun H."/>
            <person name="Susca A."/>
            <person name="Todd R.B."/>
            <person name="Tsang A."/>
            <person name="Unkles S.E."/>
            <person name="van de Wiele N."/>
            <person name="van Rossen-Uffink D."/>
            <person name="Oliveira J.V."/>
            <person name="Vesth T.C."/>
            <person name="Visser J."/>
            <person name="Yu J.-H."/>
            <person name="Zhou M."/>
            <person name="Andersen M.R."/>
            <person name="Archer D.B."/>
            <person name="Baker S.E."/>
            <person name="Benoit I."/>
            <person name="Brakhage A.A."/>
            <person name="Braus G.H."/>
            <person name="Fischer R."/>
            <person name="Frisvad J.C."/>
            <person name="Goldman G.H."/>
            <person name="Houbraken J."/>
            <person name="Oakley B."/>
            <person name="Pocsi I."/>
            <person name="Scazzocchio C."/>
            <person name="Seiboth B."/>
            <person name="vanKuyk P.A."/>
            <person name="Wortman J."/>
            <person name="Dyer P.S."/>
            <person name="Grigoriev I.V."/>
        </authorList>
    </citation>
    <scope>NUCLEOTIDE SEQUENCE [LARGE SCALE GENOMIC DNA]</scope>
    <source>
        <strain evidence="11">CBS 583.65</strain>
    </source>
</reference>
<dbReference type="InterPro" id="IPR019257">
    <property type="entry name" value="MeTrfase_dom"/>
</dbReference>
<dbReference type="Gene3D" id="3.60.130.10">
    <property type="entry name" value="Clavaminate synthase-like"/>
    <property type="match status" value="1"/>
</dbReference>
<comment type="similarity">
    <text evidence="2">Belongs to the TfdA dioxygenase family.</text>
</comment>
<dbReference type="STRING" id="1036611.A0A1L9PWI5"/>
<dbReference type="VEuPathDB" id="FungiDB:ASPVEDRAFT_87169"/>
<dbReference type="Pfam" id="PF02668">
    <property type="entry name" value="TauD"/>
    <property type="match status" value="1"/>
</dbReference>
<dbReference type="GO" id="GO:0016706">
    <property type="term" value="F:2-oxoglutarate-dependent dioxygenase activity"/>
    <property type="evidence" value="ECO:0007669"/>
    <property type="project" value="TreeGrafter"/>
</dbReference>
<dbReference type="OrthoDB" id="10257314at2759"/>
<dbReference type="InterPro" id="IPR017805">
    <property type="entry name" value="SAM_MeTrfase_EasF-type_put"/>
</dbReference>
<evidence type="ECO:0000256" key="3">
    <source>
        <dbReference type="ARBA" id="ARBA00022723"/>
    </source>
</evidence>
<gene>
    <name evidence="10" type="ORF">ASPVEDRAFT_87169</name>
</gene>
<dbReference type="NCBIfam" id="TIGR03439">
    <property type="entry name" value="methyl_EasF"/>
    <property type="match status" value="1"/>
</dbReference>
<dbReference type="PANTHER" id="PTHR30468:SF20">
    <property type="entry name" value="TAUD_TFDA-LIKE DOMAIN-CONTAINING PROTEIN-RELATED"/>
    <property type="match status" value="1"/>
</dbReference>
<dbReference type="RefSeq" id="XP_040671595.1">
    <property type="nucleotide sequence ID" value="XM_040817994.1"/>
</dbReference>
<evidence type="ECO:0000313" key="11">
    <source>
        <dbReference type="Proteomes" id="UP000184073"/>
    </source>
</evidence>
<dbReference type="InterPro" id="IPR029063">
    <property type="entry name" value="SAM-dependent_MTases_sf"/>
</dbReference>
<feature type="domain" description="Histidine-specific methyltransferase SAM-dependent" evidence="9">
    <location>
        <begin position="373"/>
        <end position="674"/>
    </location>
</feature>
<evidence type="ECO:0000256" key="4">
    <source>
        <dbReference type="ARBA" id="ARBA00022964"/>
    </source>
</evidence>
<evidence type="ECO:0008006" key="12">
    <source>
        <dbReference type="Google" id="ProtNLM"/>
    </source>
</evidence>
<dbReference type="InterPro" id="IPR003819">
    <property type="entry name" value="TauD/TfdA-like"/>
</dbReference>
<dbReference type="Proteomes" id="UP000184073">
    <property type="component" value="Unassembled WGS sequence"/>
</dbReference>
<sequence length="682" mass="77220">MPTVIEQSSPALFGGNPDARPRVSSPLEDSGSLDAYQSLDLTPVIGREYHGLQVAEILQSAKRDQLIQDLAVTISSRGVVFLRDQDVTPQQMREFMEDLTRLAGCPESSGLHVHPLTEEGSELGDQISVISSEKQKKGGGLTHQLSDVSRFASAGWHTDISFERVPSDYAMLKIHTLPETGGDTLWASGYEIYDRLSPEMASFLERLTATHDATFFHEEARRLGNPLRKGIRGSPLNHGDELTSIHPVIRTNPVTGWKSVYVNKGFTKRINGVTKDESDVLLHYLFNLLTQNHDAQIRFKWRKNDMAIWDNRSTWHCATYDYAEARSGDRPLLNIMSSGHQLSDTVIFHPKAPPPPTPQIEDIRSHKHDADLRKSLLEALNKIPDELSAVLPDLVLWDEQGLKLFEDVTQCSSYYLTREEIELLTKHRSQIAAHIKPRSMIVELGSGNLRKTKILLDALEELARPVDYYALDVSHPELQRTLGPLVRQYKHVRCSGLLGTYSDALEWLQSPPNKNRQKTILHLGSTLGNLDRKDAAKFLFDFGHIPNSSILLGLDGCKDEQRAKQAYNDPEGRNHKFIMNGLVSANKILGGDIFDLKNWVVDRDWDDQEGVHYQYYCPSGVTSLNGVRTETYNRLYAARSHKYDDEDLEHLCKDASLIRSDSWKSDNMYHLLYLTIDWVKVY</sequence>
<evidence type="ECO:0000313" key="10">
    <source>
        <dbReference type="EMBL" id="OJJ05833.1"/>
    </source>
</evidence>
<organism evidence="10 11">
    <name type="scientific">Aspergillus versicolor CBS 583.65</name>
    <dbReference type="NCBI Taxonomy" id="1036611"/>
    <lineage>
        <taxon>Eukaryota</taxon>
        <taxon>Fungi</taxon>
        <taxon>Dikarya</taxon>
        <taxon>Ascomycota</taxon>
        <taxon>Pezizomycotina</taxon>
        <taxon>Eurotiomycetes</taxon>
        <taxon>Eurotiomycetidae</taxon>
        <taxon>Eurotiales</taxon>
        <taxon>Aspergillaceae</taxon>
        <taxon>Aspergillus</taxon>
        <taxon>Aspergillus subgen. Nidulantes</taxon>
    </lineage>
</organism>
<dbReference type="AlphaFoldDB" id="A0A1L9PWI5"/>
<dbReference type="SUPFAM" id="SSF51197">
    <property type="entry name" value="Clavaminate synthase-like"/>
    <property type="match status" value="1"/>
</dbReference>